<sequence>MATIEELMNANLLEVFNERDGDRRRAAIRRTYAPDVQFSDPDELVVGHDALDAKAQGILDGAPDFVFTPAGKTYVNHDLGYLTWNFGPAGQPPVVRGVDVALVRDGLIRSVYTLLLTD</sequence>
<dbReference type="SUPFAM" id="SSF54427">
    <property type="entry name" value="NTF2-like"/>
    <property type="match status" value="1"/>
</dbReference>
<accession>A0ABN0UCR3</accession>
<dbReference type="InterPro" id="IPR037401">
    <property type="entry name" value="SnoaL-like"/>
</dbReference>
<feature type="domain" description="SnoaL-like" evidence="1">
    <location>
        <begin position="12"/>
        <end position="110"/>
    </location>
</feature>
<dbReference type="Pfam" id="PF12680">
    <property type="entry name" value="SnoaL_2"/>
    <property type="match status" value="1"/>
</dbReference>
<organism evidence="2 3">
    <name type="scientific">Cryptosporangium japonicum</name>
    <dbReference type="NCBI Taxonomy" id="80872"/>
    <lineage>
        <taxon>Bacteria</taxon>
        <taxon>Bacillati</taxon>
        <taxon>Actinomycetota</taxon>
        <taxon>Actinomycetes</taxon>
        <taxon>Cryptosporangiales</taxon>
        <taxon>Cryptosporangiaceae</taxon>
        <taxon>Cryptosporangium</taxon>
    </lineage>
</organism>
<evidence type="ECO:0000259" key="1">
    <source>
        <dbReference type="Pfam" id="PF12680"/>
    </source>
</evidence>
<name>A0ABN0UCR3_9ACTN</name>
<gene>
    <name evidence="2" type="ORF">GCM10009539_34570</name>
</gene>
<dbReference type="EMBL" id="BAAAGX010000014">
    <property type="protein sequence ID" value="GAA0246295.1"/>
    <property type="molecule type" value="Genomic_DNA"/>
</dbReference>
<dbReference type="InterPro" id="IPR032710">
    <property type="entry name" value="NTF2-like_dom_sf"/>
</dbReference>
<dbReference type="RefSeq" id="WP_344649852.1">
    <property type="nucleotide sequence ID" value="NZ_BAAAGX010000014.1"/>
</dbReference>
<dbReference type="Proteomes" id="UP001500967">
    <property type="component" value="Unassembled WGS sequence"/>
</dbReference>
<proteinExistence type="predicted"/>
<evidence type="ECO:0000313" key="2">
    <source>
        <dbReference type="EMBL" id="GAA0246295.1"/>
    </source>
</evidence>
<keyword evidence="3" id="KW-1185">Reference proteome</keyword>
<comment type="caution">
    <text evidence="2">The sequence shown here is derived from an EMBL/GenBank/DDBJ whole genome shotgun (WGS) entry which is preliminary data.</text>
</comment>
<evidence type="ECO:0000313" key="3">
    <source>
        <dbReference type="Proteomes" id="UP001500967"/>
    </source>
</evidence>
<protein>
    <recommendedName>
        <fullName evidence="1">SnoaL-like domain-containing protein</fullName>
    </recommendedName>
</protein>
<dbReference type="Gene3D" id="3.10.450.50">
    <property type="match status" value="1"/>
</dbReference>
<reference evidence="2 3" key="1">
    <citation type="journal article" date="2019" name="Int. J. Syst. Evol. Microbiol.">
        <title>The Global Catalogue of Microorganisms (GCM) 10K type strain sequencing project: providing services to taxonomists for standard genome sequencing and annotation.</title>
        <authorList>
            <consortium name="The Broad Institute Genomics Platform"/>
            <consortium name="The Broad Institute Genome Sequencing Center for Infectious Disease"/>
            <person name="Wu L."/>
            <person name="Ma J."/>
        </authorList>
    </citation>
    <scope>NUCLEOTIDE SEQUENCE [LARGE SCALE GENOMIC DNA]</scope>
    <source>
        <strain evidence="2 3">JCM 10425</strain>
    </source>
</reference>